<dbReference type="AlphaFoldDB" id="A0A1I2YS72"/>
<protein>
    <recommendedName>
        <fullName evidence="3">DUF1127 domain-containing protein</fullName>
    </recommendedName>
</protein>
<accession>A0A1I2YS72</accession>
<sequence>MSDLEHVRRAIDNLPRPCTSPQPEFSMPAMPPLGLITALENRWYAWQRRRIFRRYILPLLTYDDHILEDMGHHRSDIEWALRLPLREDALAALELQRCRRNAEHVRGWGQT</sequence>
<dbReference type="STRING" id="442341.SAMN04487959_10262"/>
<dbReference type="EMBL" id="FOPY01000002">
    <property type="protein sequence ID" value="SFH27481.1"/>
    <property type="molecule type" value="Genomic_DNA"/>
</dbReference>
<dbReference type="RefSeq" id="WP_092843175.1">
    <property type="nucleotide sequence ID" value="NZ_FOPY01000002.1"/>
</dbReference>
<reference evidence="1 2" key="1">
    <citation type="submission" date="2016-10" db="EMBL/GenBank/DDBJ databases">
        <authorList>
            <person name="de Groot N.N."/>
        </authorList>
    </citation>
    <scope>NUCLEOTIDE SEQUENCE [LARGE SCALE GENOMIC DNA]</scope>
    <source>
        <strain evidence="1 2">CGMCC 1.6848</strain>
    </source>
</reference>
<dbReference type="Proteomes" id="UP000199040">
    <property type="component" value="Unassembled WGS sequence"/>
</dbReference>
<evidence type="ECO:0000313" key="2">
    <source>
        <dbReference type="Proteomes" id="UP000199040"/>
    </source>
</evidence>
<evidence type="ECO:0000313" key="1">
    <source>
        <dbReference type="EMBL" id="SFH27481.1"/>
    </source>
</evidence>
<gene>
    <name evidence="1" type="ORF">SAMN04487959_10262</name>
</gene>
<organism evidence="1 2">
    <name type="scientific">Modicisalibacter xianhensis</name>
    <dbReference type="NCBI Taxonomy" id="442341"/>
    <lineage>
        <taxon>Bacteria</taxon>
        <taxon>Pseudomonadati</taxon>
        <taxon>Pseudomonadota</taxon>
        <taxon>Gammaproteobacteria</taxon>
        <taxon>Oceanospirillales</taxon>
        <taxon>Halomonadaceae</taxon>
        <taxon>Modicisalibacter</taxon>
    </lineage>
</organism>
<keyword evidence="2" id="KW-1185">Reference proteome</keyword>
<name>A0A1I2YS72_9GAMM</name>
<proteinExistence type="predicted"/>
<evidence type="ECO:0008006" key="3">
    <source>
        <dbReference type="Google" id="ProtNLM"/>
    </source>
</evidence>